<feature type="transmembrane region" description="Helical" evidence="1">
    <location>
        <begin position="20"/>
        <end position="38"/>
    </location>
</feature>
<keyword evidence="1" id="KW-0812">Transmembrane</keyword>
<proteinExistence type="predicted"/>
<gene>
    <name evidence="2" type="ORF">G5V65_07565</name>
</gene>
<keyword evidence="1" id="KW-1133">Transmembrane helix</keyword>
<dbReference type="EMBL" id="JAALFE010000005">
    <property type="protein sequence ID" value="NGQ90752.1"/>
    <property type="molecule type" value="Genomic_DNA"/>
</dbReference>
<evidence type="ECO:0000313" key="3">
    <source>
        <dbReference type="Proteomes" id="UP000474758"/>
    </source>
</evidence>
<organism evidence="2 3">
    <name type="scientific">Paragemmobacter kunshanensis</name>
    <dbReference type="NCBI Taxonomy" id="2583234"/>
    <lineage>
        <taxon>Bacteria</taxon>
        <taxon>Pseudomonadati</taxon>
        <taxon>Pseudomonadota</taxon>
        <taxon>Alphaproteobacteria</taxon>
        <taxon>Rhodobacterales</taxon>
        <taxon>Paracoccaceae</taxon>
        <taxon>Paragemmobacter</taxon>
    </lineage>
</organism>
<sequence length="76" mass="8381">MEGLVLSLIGVIVLLSAHKYIGKFAFVLYFSVFAILVIKVAQWLEMDPKVLLVSVLGTALAGFLALALWGYLNQRK</sequence>
<name>A0A6M1TX75_9RHOB</name>
<evidence type="ECO:0008006" key="4">
    <source>
        <dbReference type="Google" id="ProtNLM"/>
    </source>
</evidence>
<keyword evidence="1" id="KW-0472">Membrane</keyword>
<dbReference type="RefSeq" id="WP_165048549.1">
    <property type="nucleotide sequence ID" value="NZ_JAALFE010000005.1"/>
</dbReference>
<keyword evidence="3" id="KW-1185">Reference proteome</keyword>
<accession>A0A6M1TX75</accession>
<feature type="transmembrane region" description="Helical" evidence="1">
    <location>
        <begin position="50"/>
        <end position="72"/>
    </location>
</feature>
<evidence type="ECO:0000256" key="1">
    <source>
        <dbReference type="SAM" id="Phobius"/>
    </source>
</evidence>
<reference evidence="2 3" key="1">
    <citation type="submission" date="2020-02" db="EMBL/GenBank/DDBJ databases">
        <title>Rhodobacter translucens sp. nov., a novel bacterium isolated from activated sludge.</title>
        <authorList>
            <person name="Liu J."/>
        </authorList>
    </citation>
    <scope>NUCLEOTIDE SEQUENCE [LARGE SCALE GENOMIC DNA]</scope>
    <source>
        <strain evidence="2 3">HX-7-19</strain>
    </source>
</reference>
<protein>
    <recommendedName>
        <fullName evidence="4">DUF2339 domain-containing protein</fullName>
    </recommendedName>
</protein>
<dbReference type="AlphaFoldDB" id="A0A6M1TX75"/>
<dbReference type="Proteomes" id="UP000474758">
    <property type="component" value="Unassembled WGS sequence"/>
</dbReference>
<comment type="caution">
    <text evidence="2">The sequence shown here is derived from an EMBL/GenBank/DDBJ whole genome shotgun (WGS) entry which is preliminary data.</text>
</comment>
<evidence type="ECO:0000313" key="2">
    <source>
        <dbReference type="EMBL" id="NGQ90752.1"/>
    </source>
</evidence>